<comment type="caution">
    <text evidence="1">The sequence shown here is derived from an EMBL/GenBank/DDBJ whole genome shotgun (WGS) entry which is preliminary data.</text>
</comment>
<evidence type="ECO:0008006" key="3">
    <source>
        <dbReference type="Google" id="ProtNLM"/>
    </source>
</evidence>
<dbReference type="AlphaFoldDB" id="A0A2W7TSA9"/>
<evidence type="ECO:0000313" key="2">
    <source>
        <dbReference type="Proteomes" id="UP000249720"/>
    </source>
</evidence>
<name>A0A2W7TSA9_9BACT</name>
<sequence length="75" mass="8759">MEKIYILRKDKLIIGPFNSKKIAQKGLKVTDKIWYEGLEDWTPVEQLAHLVPCIVTAQPVNHNLSFFQKLFSFLK</sequence>
<organism evidence="1 2">
    <name type="scientific">Hydrotalea sandarakina</name>
    <dbReference type="NCBI Taxonomy" id="1004304"/>
    <lineage>
        <taxon>Bacteria</taxon>
        <taxon>Pseudomonadati</taxon>
        <taxon>Bacteroidota</taxon>
        <taxon>Chitinophagia</taxon>
        <taxon>Chitinophagales</taxon>
        <taxon>Chitinophagaceae</taxon>
        <taxon>Hydrotalea</taxon>
    </lineage>
</organism>
<dbReference type="RefSeq" id="WP_111293427.1">
    <property type="nucleotide sequence ID" value="NZ_QKZV01000001.1"/>
</dbReference>
<proteinExistence type="predicted"/>
<reference evidence="1 2" key="1">
    <citation type="submission" date="2018-06" db="EMBL/GenBank/DDBJ databases">
        <title>Genomic Encyclopedia of Archaeal and Bacterial Type Strains, Phase II (KMG-II): from individual species to whole genera.</title>
        <authorList>
            <person name="Goeker M."/>
        </authorList>
    </citation>
    <scope>NUCLEOTIDE SEQUENCE [LARGE SCALE GENOMIC DNA]</scope>
    <source>
        <strain evidence="1 2">DSM 23241</strain>
    </source>
</reference>
<protein>
    <recommendedName>
        <fullName evidence="3">GYF domain-containing protein</fullName>
    </recommendedName>
</protein>
<keyword evidence="2" id="KW-1185">Reference proteome</keyword>
<dbReference type="EMBL" id="QKZV01000001">
    <property type="protein sequence ID" value="PZX65992.1"/>
    <property type="molecule type" value="Genomic_DNA"/>
</dbReference>
<dbReference type="OrthoDB" id="9764015at2"/>
<evidence type="ECO:0000313" key="1">
    <source>
        <dbReference type="EMBL" id="PZX65992.1"/>
    </source>
</evidence>
<accession>A0A2W7TSA9</accession>
<dbReference type="Proteomes" id="UP000249720">
    <property type="component" value="Unassembled WGS sequence"/>
</dbReference>
<gene>
    <name evidence="1" type="ORF">LX80_00488</name>
</gene>